<evidence type="ECO:0000313" key="2">
    <source>
        <dbReference type="Proteomes" id="UP000266723"/>
    </source>
</evidence>
<accession>A0ABQ7ARC0</accession>
<sequence>MLLDLLRTASNGFLKSGGGFFSPKLSVVACFYTAVSRVTALAVMKGWGLANEREMKNSAVHCAFRRNNMLIRMGVEKIFGIVRGSEIYRKDQNHANGPRSSRWLVAWDQNVVSTVQQAECLQKLEVSPCMEAIHAA</sequence>
<proteinExistence type="predicted"/>
<dbReference type="Proteomes" id="UP000266723">
    <property type="component" value="Unassembled WGS sequence"/>
</dbReference>
<keyword evidence="2" id="KW-1185">Reference proteome</keyword>
<name>A0ABQ7ARC0_BRACR</name>
<organism evidence="1 2">
    <name type="scientific">Brassica cretica</name>
    <name type="common">Mustard</name>
    <dbReference type="NCBI Taxonomy" id="69181"/>
    <lineage>
        <taxon>Eukaryota</taxon>
        <taxon>Viridiplantae</taxon>
        <taxon>Streptophyta</taxon>
        <taxon>Embryophyta</taxon>
        <taxon>Tracheophyta</taxon>
        <taxon>Spermatophyta</taxon>
        <taxon>Magnoliopsida</taxon>
        <taxon>eudicotyledons</taxon>
        <taxon>Gunneridae</taxon>
        <taxon>Pentapetalae</taxon>
        <taxon>rosids</taxon>
        <taxon>malvids</taxon>
        <taxon>Brassicales</taxon>
        <taxon>Brassicaceae</taxon>
        <taxon>Brassiceae</taxon>
        <taxon>Brassica</taxon>
    </lineage>
</organism>
<comment type="caution">
    <text evidence="1">The sequence shown here is derived from an EMBL/GenBank/DDBJ whole genome shotgun (WGS) entry which is preliminary data.</text>
</comment>
<protein>
    <submittedName>
        <fullName evidence="1">Uncharacterized protein</fullName>
    </submittedName>
</protein>
<dbReference type="EMBL" id="QGKV02001556">
    <property type="protein sequence ID" value="KAF3516662.1"/>
    <property type="molecule type" value="Genomic_DNA"/>
</dbReference>
<evidence type="ECO:0000313" key="1">
    <source>
        <dbReference type="EMBL" id="KAF3516662.1"/>
    </source>
</evidence>
<gene>
    <name evidence="1" type="ORF">DY000_02062840</name>
</gene>
<reference evidence="1 2" key="1">
    <citation type="journal article" date="2020" name="BMC Genomics">
        <title>Intraspecific diversification of the crop wild relative Brassica cretica Lam. using demographic model selection.</title>
        <authorList>
            <person name="Kioukis A."/>
            <person name="Michalopoulou V.A."/>
            <person name="Briers L."/>
            <person name="Pirintsos S."/>
            <person name="Studholme D.J."/>
            <person name="Pavlidis P."/>
            <person name="Sarris P.F."/>
        </authorList>
    </citation>
    <scope>NUCLEOTIDE SEQUENCE [LARGE SCALE GENOMIC DNA]</scope>
    <source>
        <strain evidence="2">cv. PFS-1207/04</strain>
    </source>
</reference>